<accession>A0A845HWI0</accession>
<dbReference type="Proteomes" id="UP000444316">
    <property type="component" value="Unassembled WGS sequence"/>
</dbReference>
<evidence type="ECO:0000256" key="16">
    <source>
        <dbReference type="PIRSR" id="PIRSR603187-2"/>
    </source>
</evidence>
<evidence type="ECO:0000256" key="15">
    <source>
        <dbReference type="PIRSR" id="PIRSR603187-1"/>
    </source>
</evidence>
<keyword evidence="14 17" id="KW-0998">Cell outer membrane</keyword>
<keyword evidence="10 16" id="KW-0106">Calcium</keyword>
<feature type="signal peptide" evidence="17">
    <location>
        <begin position="1"/>
        <end position="19"/>
    </location>
</feature>
<dbReference type="PANTHER" id="PTHR40457">
    <property type="entry name" value="PHOSPHOLIPASE A1"/>
    <property type="match status" value="1"/>
</dbReference>
<protein>
    <recommendedName>
        <fullName evidence="17">Phospholipase A1</fullName>
        <ecNumber evidence="17">3.1.1.32</ecNumber>
        <ecNumber evidence="17">3.1.1.4</ecNumber>
    </recommendedName>
    <alternativeName>
        <fullName evidence="17">Phosphatidylcholine 1-acylhydrolase</fullName>
    </alternativeName>
</protein>
<evidence type="ECO:0000256" key="10">
    <source>
        <dbReference type="ARBA" id="ARBA00022837"/>
    </source>
</evidence>
<dbReference type="Pfam" id="PF02253">
    <property type="entry name" value="PLA1"/>
    <property type="match status" value="1"/>
</dbReference>
<dbReference type="InterPro" id="IPR003187">
    <property type="entry name" value="PLipase_A1"/>
</dbReference>
<keyword evidence="8 17" id="KW-0732">Signal</keyword>
<dbReference type="GO" id="GO:0004623">
    <property type="term" value="F:phospholipase A2 activity"/>
    <property type="evidence" value="ECO:0007669"/>
    <property type="project" value="UniProtKB-EC"/>
</dbReference>
<organism evidence="18 19">
    <name type="scientific">Duganella fentianensis</name>
    <dbReference type="NCBI Taxonomy" id="2692177"/>
    <lineage>
        <taxon>Bacteria</taxon>
        <taxon>Pseudomonadati</taxon>
        <taxon>Pseudomonadota</taxon>
        <taxon>Betaproteobacteria</taxon>
        <taxon>Burkholderiales</taxon>
        <taxon>Oxalobacteraceae</taxon>
        <taxon>Telluria group</taxon>
        <taxon>Duganella</taxon>
    </lineage>
</organism>
<evidence type="ECO:0000256" key="12">
    <source>
        <dbReference type="ARBA" id="ARBA00023098"/>
    </source>
</evidence>
<keyword evidence="6" id="KW-0812">Transmembrane</keyword>
<evidence type="ECO:0000256" key="13">
    <source>
        <dbReference type="ARBA" id="ARBA00023136"/>
    </source>
</evidence>
<evidence type="ECO:0000256" key="14">
    <source>
        <dbReference type="ARBA" id="ARBA00023237"/>
    </source>
</evidence>
<feature type="active site" description="Nucleophile" evidence="15">
    <location>
        <position position="227"/>
    </location>
</feature>
<comment type="caution">
    <text evidence="18">The sequence shown here is derived from an EMBL/GenBank/DDBJ whole genome shotgun (WGS) entry which is preliminary data.</text>
</comment>
<evidence type="ECO:0000256" key="4">
    <source>
        <dbReference type="ARBA" id="ARBA00011702"/>
    </source>
</evidence>
<evidence type="ECO:0000256" key="8">
    <source>
        <dbReference type="ARBA" id="ARBA00022729"/>
    </source>
</evidence>
<dbReference type="RefSeq" id="WP_161035306.1">
    <property type="nucleotide sequence ID" value="NZ_WWCL01000002.1"/>
</dbReference>
<evidence type="ECO:0000313" key="18">
    <source>
        <dbReference type="EMBL" id="MYN45754.1"/>
    </source>
</evidence>
<comment type="subcellular location">
    <subcellularLocation>
        <location evidence="17">Cell outer membrane</location>
        <topology evidence="17">Multi-pass membrane protein</topology>
    </subcellularLocation>
    <text evidence="17">One of the very few enzymes located there.</text>
</comment>
<comment type="subunit">
    <text evidence="4 17">Homodimer; dimerization is reversible, and the dimeric form is the active one.</text>
</comment>
<gene>
    <name evidence="18" type="ORF">GTP23_11925</name>
</gene>
<feature type="binding site" description="in dimeric form" evidence="16">
    <location>
        <position position="270"/>
    </location>
    <ligand>
        <name>Ca(2+)</name>
        <dbReference type="ChEBI" id="CHEBI:29108"/>
        <label>1</label>
    </ligand>
</feature>
<feature type="active site" description="Proton acceptor" evidence="15">
    <location>
        <position position="225"/>
    </location>
</feature>
<name>A0A845HWI0_9BURK</name>
<keyword evidence="9 17" id="KW-0378">Hydrolase</keyword>
<dbReference type="EMBL" id="WWCL01000002">
    <property type="protein sequence ID" value="MYN45754.1"/>
    <property type="molecule type" value="Genomic_DNA"/>
</dbReference>
<feature type="chain" id="PRO_5033110942" description="Phospholipase A1" evidence="17">
    <location>
        <begin position="20"/>
        <end position="353"/>
    </location>
</feature>
<keyword evidence="13" id="KW-0472">Membrane</keyword>
<keyword evidence="19" id="KW-1185">Reference proteome</keyword>
<comment type="catalytic activity">
    <reaction evidence="1 17">
        <text>a 1,2-diacyl-sn-glycero-3-phosphocholine + H2O = a 2-acyl-sn-glycero-3-phosphocholine + a fatty acid + H(+)</text>
        <dbReference type="Rhea" id="RHEA:18689"/>
        <dbReference type="ChEBI" id="CHEBI:15377"/>
        <dbReference type="ChEBI" id="CHEBI:15378"/>
        <dbReference type="ChEBI" id="CHEBI:28868"/>
        <dbReference type="ChEBI" id="CHEBI:57643"/>
        <dbReference type="ChEBI" id="CHEBI:57875"/>
        <dbReference type="EC" id="3.1.1.32"/>
    </reaction>
</comment>
<comment type="similarity">
    <text evidence="3 17">Belongs to the phospholipase A1 family.</text>
</comment>
<comment type="catalytic activity">
    <reaction evidence="2 17">
        <text>a 1,2-diacyl-sn-glycero-3-phosphocholine + H2O = a 1-acyl-sn-glycero-3-phosphocholine + a fatty acid + H(+)</text>
        <dbReference type="Rhea" id="RHEA:15801"/>
        <dbReference type="ChEBI" id="CHEBI:15377"/>
        <dbReference type="ChEBI" id="CHEBI:15378"/>
        <dbReference type="ChEBI" id="CHEBI:28868"/>
        <dbReference type="ChEBI" id="CHEBI:57643"/>
        <dbReference type="ChEBI" id="CHEBI:58168"/>
        <dbReference type="EC" id="3.1.1.4"/>
    </reaction>
</comment>
<dbReference type="GO" id="GO:0016042">
    <property type="term" value="P:lipid catabolic process"/>
    <property type="evidence" value="ECO:0007669"/>
    <property type="project" value="UniProtKB-KW"/>
</dbReference>
<evidence type="ECO:0000256" key="3">
    <source>
        <dbReference type="ARBA" id="ARBA00010525"/>
    </source>
</evidence>
<sequence>MKVTALPLLLICASGQTLASSELEQRLERCALLGDANARLACYDGLTKGPVLPVGSEVAALPADLTQPPAPPAAPVLPPKLAQLAVMPPAASISRMAQWWELDSASKRGVFNFRPHRDTYILLANYSSSSNDAPFEDFTPAGIKAKHVELMYQLSFKMKLIEQAAQTPVDLWFGYTQESFWQAYNRAASSPFRETNYQPELMLTAPFNLPLGVLDLRYITLGVVHQSNGQTSTLSRSWNRMYAEVGAEKERFGLTFRLWKRLDNARSNNDNFDIADYLGQGDLQASYRADGHEWSLLARRNFKKQHGGLQLGWAFPVRANLKGYLQAFSGYGQSLIDYNYSQKSLGAGFLVDF</sequence>
<keyword evidence="12 17" id="KW-0443">Lipid metabolism</keyword>
<dbReference type="PANTHER" id="PTHR40457:SF1">
    <property type="entry name" value="PHOSPHOLIPASE A1"/>
    <property type="match status" value="1"/>
</dbReference>
<evidence type="ECO:0000256" key="1">
    <source>
        <dbReference type="ARBA" id="ARBA00000111"/>
    </source>
</evidence>
<proteinExistence type="inferred from homology"/>
<evidence type="ECO:0000256" key="5">
    <source>
        <dbReference type="ARBA" id="ARBA00022452"/>
    </source>
</evidence>
<dbReference type="GO" id="GO:0008970">
    <property type="term" value="F:phospholipase A1 activity"/>
    <property type="evidence" value="ECO:0007669"/>
    <property type="project" value="UniProtKB-EC"/>
</dbReference>
<dbReference type="InterPro" id="IPR036541">
    <property type="entry name" value="PLipase_A1_sf"/>
</dbReference>
<evidence type="ECO:0000256" key="17">
    <source>
        <dbReference type="RuleBase" id="RU366027"/>
    </source>
</evidence>
<evidence type="ECO:0000313" key="19">
    <source>
        <dbReference type="Proteomes" id="UP000444316"/>
    </source>
</evidence>
<feature type="binding site" description="in dimeric form" evidence="16">
    <location>
        <position position="189"/>
    </location>
    <ligand>
        <name>Ca(2+)</name>
        <dbReference type="ChEBI" id="CHEBI:29108"/>
        <label>1</label>
    </ligand>
</feature>
<dbReference type="GO" id="GO:0046872">
    <property type="term" value="F:metal ion binding"/>
    <property type="evidence" value="ECO:0007669"/>
    <property type="project" value="UniProtKB-KW"/>
</dbReference>
<dbReference type="CDD" id="cd00541">
    <property type="entry name" value="OMPLA"/>
    <property type="match status" value="1"/>
</dbReference>
<evidence type="ECO:0000256" key="7">
    <source>
        <dbReference type="ARBA" id="ARBA00022723"/>
    </source>
</evidence>
<dbReference type="AlphaFoldDB" id="A0A845HWI0"/>
<dbReference type="Gene3D" id="2.40.230.10">
    <property type="entry name" value="Phospholipase A1"/>
    <property type="match status" value="1"/>
</dbReference>
<dbReference type="EC" id="3.1.1.4" evidence="17"/>
<comment type="cofactor">
    <cofactor evidence="17">
        <name>Ca(2+)</name>
        <dbReference type="ChEBI" id="CHEBI:29108"/>
    </cofactor>
    <text evidence="17">Binds 1 Ca(2+) ion per monomer. In the dimeric form the Ca(2+) is bound by different amino acids with binding of each Ca(2+) shared with ligands coming from each monomer. The Ca(2+) ion may have a role in catalysis.</text>
</comment>
<evidence type="ECO:0000256" key="2">
    <source>
        <dbReference type="ARBA" id="ARBA00001604"/>
    </source>
</evidence>
<keyword evidence="7 16" id="KW-0479">Metal-binding</keyword>
<dbReference type="GO" id="GO:0009279">
    <property type="term" value="C:cell outer membrane"/>
    <property type="evidence" value="ECO:0007669"/>
    <property type="project" value="UniProtKB-SubCell"/>
</dbReference>
<comment type="function">
    <text evidence="17">Hydrolysis of phosphatidylcholine with phospholipase A2 (EC 3.1.1.4) and phospholipase A1 (EC 3.1.1.32) activities.</text>
</comment>
<evidence type="ECO:0000256" key="6">
    <source>
        <dbReference type="ARBA" id="ARBA00022692"/>
    </source>
</evidence>
<keyword evidence="11 17" id="KW-0442">Lipid degradation</keyword>
<evidence type="ECO:0000256" key="9">
    <source>
        <dbReference type="ARBA" id="ARBA00022801"/>
    </source>
</evidence>
<keyword evidence="5" id="KW-1134">Transmembrane beta strand</keyword>
<dbReference type="PRINTS" id="PR01486">
    <property type="entry name" value="PHPHLIPASEA1"/>
</dbReference>
<dbReference type="SUPFAM" id="SSF56931">
    <property type="entry name" value="Outer membrane phospholipase A (OMPLA)"/>
    <property type="match status" value="1"/>
</dbReference>
<dbReference type="EC" id="3.1.1.32" evidence="17"/>
<reference evidence="18" key="1">
    <citation type="submission" date="2019-12" db="EMBL/GenBank/DDBJ databases">
        <title>Novel species isolated from a subtropical stream in China.</title>
        <authorList>
            <person name="Lu H."/>
        </authorList>
    </citation>
    <scope>NUCLEOTIDE SEQUENCE [LARGE SCALE GENOMIC DNA]</scope>
    <source>
        <strain evidence="18">FT93W</strain>
    </source>
</reference>
<evidence type="ECO:0000256" key="11">
    <source>
        <dbReference type="ARBA" id="ARBA00022963"/>
    </source>
</evidence>
<feature type="binding site" description="in dimeric form" evidence="16">
    <location>
        <position position="235"/>
    </location>
    <ligand>
        <name>Ca(2+)</name>
        <dbReference type="ChEBI" id="CHEBI:29108"/>
        <label>1</label>
    </ligand>
</feature>